<evidence type="ECO:0000313" key="3">
    <source>
        <dbReference type="Proteomes" id="UP000237662"/>
    </source>
</evidence>
<dbReference type="RefSeq" id="WP_104420141.1">
    <property type="nucleotide sequence ID" value="NZ_PTJC01000006.1"/>
</dbReference>
<comment type="caution">
    <text evidence="2">The sequence shown here is derived from an EMBL/GenBank/DDBJ whole genome shotgun (WGS) entry which is preliminary data.</text>
</comment>
<dbReference type="SUPFAM" id="SSF141694">
    <property type="entry name" value="AF2212/PG0164-like"/>
    <property type="match status" value="1"/>
</dbReference>
<protein>
    <submittedName>
        <fullName evidence="2">Uncharacterized protein DUF1905</fullName>
    </submittedName>
</protein>
<name>A0A2S6I3K8_9BACT</name>
<dbReference type="Gene3D" id="2.40.30.100">
    <property type="entry name" value="AF2212/PG0164-like"/>
    <property type="match status" value="1"/>
</dbReference>
<dbReference type="InterPro" id="IPR037079">
    <property type="entry name" value="AF2212/PG0164-like_sf"/>
</dbReference>
<organism evidence="2 3">
    <name type="scientific">Neolewinella xylanilytica</name>
    <dbReference type="NCBI Taxonomy" id="1514080"/>
    <lineage>
        <taxon>Bacteria</taxon>
        <taxon>Pseudomonadati</taxon>
        <taxon>Bacteroidota</taxon>
        <taxon>Saprospiria</taxon>
        <taxon>Saprospirales</taxon>
        <taxon>Lewinellaceae</taxon>
        <taxon>Neolewinella</taxon>
    </lineage>
</organism>
<dbReference type="OrthoDB" id="959664at2"/>
<dbReference type="Proteomes" id="UP000237662">
    <property type="component" value="Unassembled WGS sequence"/>
</dbReference>
<sequence>MPTLTLPLTRAEDGTQYAGVYATVFLIPAPAIVDILAREKNANRVICRINDEGEVHVGLMHDGQGGYFMTVNQQLCKQYGLEVGDEVQLEFRPDDSEYGIPVPKEARELWDLDPEARTVFHQLTPGQQRGLLYLIDKLKRPESRAKKAVQIHEYLKSVDGKLDYRQLNAYIKADNR</sequence>
<dbReference type="Pfam" id="PF13376">
    <property type="entry name" value="OmdA"/>
    <property type="match status" value="1"/>
</dbReference>
<accession>A0A2S6I3K8</accession>
<proteinExistence type="predicted"/>
<evidence type="ECO:0000256" key="1">
    <source>
        <dbReference type="SAM" id="Phobius"/>
    </source>
</evidence>
<keyword evidence="3" id="KW-1185">Reference proteome</keyword>
<dbReference type="InterPro" id="IPR015018">
    <property type="entry name" value="DUF1905"/>
</dbReference>
<gene>
    <name evidence="2" type="ORF">CLV84_2554</name>
</gene>
<reference evidence="2 3" key="1">
    <citation type="submission" date="2018-02" db="EMBL/GenBank/DDBJ databases">
        <title>Genomic Encyclopedia of Archaeal and Bacterial Type Strains, Phase II (KMG-II): from individual species to whole genera.</title>
        <authorList>
            <person name="Goeker M."/>
        </authorList>
    </citation>
    <scope>NUCLEOTIDE SEQUENCE [LARGE SCALE GENOMIC DNA]</scope>
    <source>
        <strain evidence="2 3">DSM 29526</strain>
    </source>
</reference>
<evidence type="ECO:0000313" key="2">
    <source>
        <dbReference type="EMBL" id="PPK85651.1"/>
    </source>
</evidence>
<feature type="transmembrane region" description="Helical" evidence="1">
    <location>
        <begin position="20"/>
        <end position="37"/>
    </location>
</feature>
<keyword evidence="1" id="KW-1133">Transmembrane helix</keyword>
<keyword evidence="1" id="KW-0472">Membrane</keyword>
<dbReference type="AlphaFoldDB" id="A0A2S6I3K8"/>
<keyword evidence="1" id="KW-0812">Transmembrane</keyword>
<dbReference type="EMBL" id="PTJC01000006">
    <property type="protein sequence ID" value="PPK85651.1"/>
    <property type="molecule type" value="Genomic_DNA"/>
</dbReference>
<dbReference type="Pfam" id="PF08922">
    <property type="entry name" value="DUF1905"/>
    <property type="match status" value="1"/>
</dbReference>